<gene>
    <name evidence="11" type="ORF">DEH80_00845</name>
</gene>
<keyword evidence="3" id="KW-0813">Transport</keyword>
<evidence type="ECO:0000313" key="11">
    <source>
        <dbReference type="EMBL" id="PWN57720.1"/>
    </source>
</evidence>
<name>A0A363UQE4_9GAMM</name>
<keyword evidence="4 9" id="KW-0812">Transmembrane</keyword>
<keyword evidence="12" id="KW-1185">Reference proteome</keyword>
<evidence type="ECO:0000256" key="1">
    <source>
        <dbReference type="ARBA" id="ARBA00004141"/>
    </source>
</evidence>
<feature type="domain" description="CBS" evidence="10">
    <location>
        <begin position="159"/>
        <end position="215"/>
    </location>
</feature>
<dbReference type="Gene3D" id="1.10.357.20">
    <property type="entry name" value="SLC41 divalent cation transporters, integral membrane domain"/>
    <property type="match status" value="1"/>
</dbReference>
<protein>
    <submittedName>
        <fullName evidence="11">Magnesium transporter</fullName>
    </submittedName>
</protein>
<keyword evidence="6 9" id="KW-1133">Transmembrane helix</keyword>
<dbReference type="InterPro" id="IPR046342">
    <property type="entry name" value="CBS_dom_sf"/>
</dbReference>
<dbReference type="EMBL" id="QEQK01000001">
    <property type="protein sequence ID" value="PWN57720.1"/>
    <property type="molecule type" value="Genomic_DNA"/>
</dbReference>
<organism evidence="11 12">
    <name type="scientific">Abyssibacter profundi</name>
    <dbReference type="NCBI Taxonomy" id="2182787"/>
    <lineage>
        <taxon>Bacteria</taxon>
        <taxon>Pseudomonadati</taxon>
        <taxon>Pseudomonadota</taxon>
        <taxon>Gammaproteobacteria</taxon>
        <taxon>Chromatiales</taxon>
        <taxon>Oceanococcaceae</taxon>
        <taxon>Abyssibacter</taxon>
    </lineage>
</organism>
<feature type="domain" description="CBS" evidence="10">
    <location>
        <begin position="97"/>
        <end position="158"/>
    </location>
</feature>
<keyword evidence="5" id="KW-0460">Magnesium</keyword>
<dbReference type="OrthoDB" id="9790355at2"/>
<evidence type="ECO:0000256" key="8">
    <source>
        <dbReference type="PROSITE-ProRule" id="PRU00703"/>
    </source>
</evidence>
<evidence type="ECO:0000256" key="2">
    <source>
        <dbReference type="ARBA" id="ARBA00009749"/>
    </source>
</evidence>
<dbReference type="PANTHER" id="PTHR41394">
    <property type="entry name" value="MAGNESIUM TRANSPORTER MGTE"/>
    <property type="match status" value="1"/>
</dbReference>
<dbReference type="RefSeq" id="WP_109718576.1">
    <property type="nucleotide sequence ID" value="NZ_QEQK01000001.1"/>
</dbReference>
<feature type="transmembrane region" description="Helical" evidence="9">
    <location>
        <begin position="386"/>
        <end position="409"/>
    </location>
</feature>
<dbReference type="InterPro" id="IPR036739">
    <property type="entry name" value="SLC41_membr_dom_sf"/>
</dbReference>
<keyword evidence="7 9" id="KW-0472">Membrane</keyword>
<dbReference type="Pfam" id="PF00571">
    <property type="entry name" value="CBS"/>
    <property type="match status" value="2"/>
</dbReference>
<dbReference type="PROSITE" id="PS51371">
    <property type="entry name" value="CBS"/>
    <property type="match status" value="2"/>
</dbReference>
<comment type="caution">
    <text evidence="11">The sequence shown here is derived from an EMBL/GenBank/DDBJ whole genome shotgun (WGS) entry which is preliminary data.</text>
</comment>
<evidence type="ECO:0000256" key="3">
    <source>
        <dbReference type="ARBA" id="ARBA00022448"/>
    </source>
</evidence>
<keyword evidence="8" id="KW-0129">CBS domain</keyword>
<dbReference type="InterPro" id="IPR000644">
    <property type="entry name" value="CBS_dom"/>
</dbReference>
<dbReference type="Proteomes" id="UP000251800">
    <property type="component" value="Unassembled WGS sequence"/>
</dbReference>
<feature type="transmembrane region" description="Helical" evidence="9">
    <location>
        <begin position="315"/>
        <end position="336"/>
    </location>
</feature>
<dbReference type="Pfam" id="PF01769">
    <property type="entry name" value="MgtE"/>
    <property type="match status" value="1"/>
</dbReference>
<evidence type="ECO:0000256" key="4">
    <source>
        <dbReference type="ARBA" id="ARBA00022692"/>
    </source>
</evidence>
<feature type="transmembrane region" description="Helical" evidence="9">
    <location>
        <begin position="243"/>
        <end position="261"/>
    </location>
</feature>
<accession>A0A363UQE4</accession>
<evidence type="ECO:0000256" key="7">
    <source>
        <dbReference type="ARBA" id="ARBA00023136"/>
    </source>
</evidence>
<dbReference type="GO" id="GO:0008324">
    <property type="term" value="F:monoatomic cation transmembrane transporter activity"/>
    <property type="evidence" value="ECO:0007669"/>
    <property type="project" value="InterPro"/>
</dbReference>
<dbReference type="GO" id="GO:0016020">
    <property type="term" value="C:membrane"/>
    <property type="evidence" value="ECO:0007669"/>
    <property type="project" value="UniProtKB-SubCell"/>
</dbReference>
<evidence type="ECO:0000256" key="9">
    <source>
        <dbReference type="SAM" id="Phobius"/>
    </source>
</evidence>
<dbReference type="Gene3D" id="3.10.580.10">
    <property type="entry name" value="CBS-domain"/>
    <property type="match status" value="1"/>
</dbReference>
<comment type="similarity">
    <text evidence="2">Belongs to the SLC41A transporter family.</text>
</comment>
<reference evidence="11 12" key="1">
    <citation type="submission" date="2018-05" db="EMBL/GenBank/DDBJ databases">
        <title>Abyssibacter profundi OUC007T gen. nov., sp. nov, a marine bacterium isolated from seawater of the Mariana Trench.</title>
        <authorList>
            <person name="Zhou S."/>
        </authorList>
    </citation>
    <scope>NUCLEOTIDE SEQUENCE [LARGE SCALE GENOMIC DNA]</scope>
    <source>
        <strain evidence="11 12">OUC007</strain>
    </source>
</reference>
<comment type="subcellular location">
    <subcellularLocation>
        <location evidence="1">Membrane</location>
        <topology evidence="1">Multi-pass membrane protein</topology>
    </subcellularLocation>
</comment>
<dbReference type="PANTHER" id="PTHR41394:SF5">
    <property type="entry name" value="SLC41A_MGTE INTEGRAL MEMBRANE DOMAIN-CONTAINING PROTEIN"/>
    <property type="match status" value="1"/>
</dbReference>
<proteinExistence type="inferred from homology"/>
<dbReference type="InterPro" id="IPR006667">
    <property type="entry name" value="SLC41_membr_dom"/>
</dbReference>
<evidence type="ECO:0000256" key="5">
    <source>
        <dbReference type="ARBA" id="ARBA00022842"/>
    </source>
</evidence>
<dbReference type="SUPFAM" id="SSF161093">
    <property type="entry name" value="MgtE membrane domain-like"/>
    <property type="match status" value="1"/>
</dbReference>
<evidence type="ECO:0000256" key="6">
    <source>
        <dbReference type="ARBA" id="ARBA00022989"/>
    </source>
</evidence>
<feature type="transmembrane region" description="Helical" evidence="9">
    <location>
        <begin position="348"/>
        <end position="374"/>
    </location>
</feature>
<dbReference type="SUPFAM" id="SSF54631">
    <property type="entry name" value="CBS-domain pair"/>
    <property type="match status" value="1"/>
</dbReference>
<sequence>MTPSSAAPREPLTDRDAQLLRSIRDRAPADAARLLCRQPEDQIARLLAALPAQDRGRVLGALPADLRHRLDTASGGSVSSEEPAIPDATEHTVGALTVTAPLTAAPTDAVHAVIDAVRSASQGRLVTYVYVVEDRRLVGVVTMRDLLLADASAALTAIMLPDPFFLTPETTVEDAMRAMVHRHYPVYPVCDAAGCLLGVVPGHALFEEHAYELSAQPGRMVGVDEDEQVSTPWPQSLKLRHPWLQVNLVTAFAAAAVVGLFEGTLERIVILAAFLPVLAGQAGNTGCQAMVVTLRGLALDELPRSAVARVLRKEATLGLFNGLLTGLSAAAGMWIYATVTGTPGAAMLAAVVVLAMVGSCLLSGVVGVAVPLVLKRLGADPATASSIFLTTATDVVSLGLFLGLAALLVA</sequence>
<dbReference type="CDD" id="cd02205">
    <property type="entry name" value="CBS_pair_SF"/>
    <property type="match status" value="1"/>
</dbReference>
<dbReference type="AlphaFoldDB" id="A0A363UQE4"/>
<evidence type="ECO:0000259" key="10">
    <source>
        <dbReference type="PROSITE" id="PS51371"/>
    </source>
</evidence>
<evidence type="ECO:0000313" key="12">
    <source>
        <dbReference type="Proteomes" id="UP000251800"/>
    </source>
</evidence>